<sequence>MQLLPEFATHHKDYDKMRNICKPIKILVIVVVVVVVGGGGGGGGGGEEYYDYYDDYSNTLSCKDIRNKQKITTLKDPNKRKTTVNNNCSNGNNSNNCININNVNRSSCNSFFASVVAHKEFFDIKQLKKKEDMGQVSSIAGRVANLVSSFGTRPKPLYKLGYETL</sequence>
<gene>
    <name evidence="1" type="ORF">OCTVUL_1B009040</name>
</gene>
<dbReference type="EMBL" id="OX597816">
    <property type="protein sequence ID" value="CAI9719743.1"/>
    <property type="molecule type" value="Genomic_DNA"/>
</dbReference>
<dbReference type="Proteomes" id="UP001162480">
    <property type="component" value="Chromosome 3"/>
</dbReference>
<reference evidence="1" key="1">
    <citation type="submission" date="2023-08" db="EMBL/GenBank/DDBJ databases">
        <authorList>
            <person name="Alioto T."/>
            <person name="Alioto T."/>
            <person name="Gomez Garrido J."/>
        </authorList>
    </citation>
    <scope>NUCLEOTIDE SEQUENCE</scope>
</reference>
<organism evidence="1 2">
    <name type="scientific">Octopus vulgaris</name>
    <name type="common">Common octopus</name>
    <dbReference type="NCBI Taxonomy" id="6645"/>
    <lineage>
        <taxon>Eukaryota</taxon>
        <taxon>Metazoa</taxon>
        <taxon>Spiralia</taxon>
        <taxon>Lophotrochozoa</taxon>
        <taxon>Mollusca</taxon>
        <taxon>Cephalopoda</taxon>
        <taxon>Coleoidea</taxon>
        <taxon>Octopodiformes</taxon>
        <taxon>Octopoda</taxon>
        <taxon>Incirrata</taxon>
        <taxon>Octopodidae</taxon>
        <taxon>Octopus</taxon>
    </lineage>
</organism>
<evidence type="ECO:0000313" key="1">
    <source>
        <dbReference type="EMBL" id="CAI9719743.1"/>
    </source>
</evidence>
<keyword evidence="2" id="KW-1185">Reference proteome</keyword>
<evidence type="ECO:0000313" key="2">
    <source>
        <dbReference type="Proteomes" id="UP001162480"/>
    </source>
</evidence>
<dbReference type="AlphaFoldDB" id="A0AA36AQF9"/>
<proteinExistence type="predicted"/>
<protein>
    <submittedName>
        <fullName evidence="1">Uncharacterized protein</fullName>
    </submittedName>
</protein>
<accession>A0AA36AQF9</accession>
<name>A0AA36AQF9_OCTVU</name>